<dbReference type="SUPFAM" id="SSF116846">
    <property type="entry name" value="MIT domain"/>
    <property type="match status" value="1"/>
</dbReference>
<feature type="compositionally biased region" description="Acidic residues" evidence="7">
    <location>
        <begin position="1"/>
        <end position="20"/>
    </location>
</feature>
<dbReference type="Gene3D" id="1.20.1280.50">
    <property type="match status" value="1"/>
</dbReference>
<sequence>MADENADLGGTLDEDDESSDDPNLQLELNAFRAQWMSELKPSSGASGASHRLLRAKGWKKSQEIAREEKAAELFLRAVQEEQNGAVYEAIKFYRLAMQLVPDIEFKINYSRPPDAERAAGKYIEDNDVDGEIEDLFAYFEQQLTMESQFPKICTPEHETTPLHISALPREILMYIFRWVVSSDLDMRTLEQLSLVCRGFYICARDPEIWRSACIRVWGRNCTKLGPYKSWREMFLQRPRVRFDGVYISKTSYIRQGEESLDGFYRAWHHVEYYRYLRFFPDGQVLMITTPEDPLSVVPRLRTRNTRMDSVLVGHFRLSQETDNQTKVFAVVCKKKEEKATEFQRNRFCRRNPASEAEHTFHVGLHLSSRGRQSFSKLVWIHHSCHITYKLTGETVITAFDLDKMYNPFFFARVKSYTAVSEQPLFLDVPRSTSGVPFAWPFVDREEPFLNSFCREPCCFFFFFFLERLFKQK</sequence>
<dbReference type="GO" id="GO:0031146">
    <property type="term" value="P:SCF-dependent proteasomal ubiquitin-dependent protein catabolic process"/>
    <property type="evidence" value="ECO:0007669"/>
    <property type="project" value="UniProtKB-UniRule"/>
</dbReference>
<comment type="subunit">
    <text evidence="6">Part of the SCF (SKP1-CUL1-F-box) E3 ubiquitin-protein ligase complex SCF(FBXO9).</text>
</comment>
<accession>A0A3P9IW97</accession>
<evidence type="ECO:0000256" key="7">
    <source>
        <dbReference type="SAM" id="MobiDB-lite"/>
    </source>
</evidence>
<feature type="region of interest" description="Disordered" evidence="7">
    <location>
        <begin position="1"/>
        <end position="22"/>
    </location>
</feature>
<evidence type="ECO:0000313" key="9">
    <source>
        <dbReference type="Ensembl" id="ENSORLP00015024242.1"/>
    </source>
</evidence>
<dbReference type="UniPathway" id="UPA00143"/>
<evidence type="ECO:0000256" key="3">
    <source>
        <dbReference type="ARBA" id="ARBA00022490"/>
    </source>
</evidence>
<evidence type="ECO:0000256" key="4">
    <source>
        <dbReference type="ARBA" id="ARBA00022786"/>
    </source>
</evidence>
<evidence type="ECO:0000256" key="2">
    <source>
        <dbReference type="ARBA" id="ARBA00004906"/>
    </source>
</evidence>
<dbReference type="PANTHER" id="PTHR12874:SF29">
    <property type="entry name" value="F-BOX ONLY PROTEIN 9"/>
    <property type="match status" value="1"/>
</dbReference>
<proteinExistence type="predicted"/>
<evidence type="ECO:0000256" key="5">
    <source>
        <dbReference type="ARBA" id="ARBA00022803"/>
    </source>
</evidence>
<evidence type="ECO:0000259" key="8">
    <source>
        <dbReference type="PROSITE" id="PS50181"/>
    </source>
</evidence>
<evidence type="ECO:0000256" key="1">
    <source>
        <dbReference type="ARBA" id="ARBA00004496"/>
    </source>
</evidence>
<comment type="function">
    <text evidence="6">Substrate recognition component of a SCF (SKP1-CUL1-F-box protein) E3 ubiquitin-protein ligase complex which mediates the ubiquitination and subsequent proteasomal degradation of target proteins and acts as a regulator of mTOR signaling.</text>
</comment>
<dbReference type="AlphaFoldDB" id="A0A3P9IW97"/>
<dbReference type="Pfam" id="PF19270">
    <property type="entry name" value="FBO_C"/>
    <property type="match status" value="1"/>
</dbReference>
<keyword evidence="3 6" id="KW-0963">Cytoplasm</keyword>
<dbReference type="GO" id="GO:0016567">
    <property type="term" value="P:protein ubiquitination"/>
    <property type="evidence" value="ECO:0007669"/>
    <property type="project" value="UniProtKB-UniRule"/>
</dbReference>
<feature type="domain" description="F-box" evidence="8">
    <location>
        <begin position="161"/>
        <end position="212"/>
    </location>
</feature>
<dbReference type="Proteomes" id="UP000265200">
    <property type="component" value="Chromosome 15"/>
</dbReference>
<dbReference type="PROSITE" id="PS50181">
    <property type="entry name" value="FBOX"/>
    <property type="match status" value="1"/>
</dbReference>
<name>A0A3P9IW97_ORYLA</name>
<dbReference type="Pfam" id="PF12937">
    <property type="entry name" value="F-box-like"/>
    <property type="match status" value="1"/>
</dbReference>
<dbReference type="InterPro" id="IPR036047">
    <property type="entry name" value="F-box-like_dom_sf"/>
</dbReference>
<dbReference type="InterPro" id="IPR036181">
    <property type="entry name" value="MIT_dom_sf"/>
</dbReference>
<keyword evidence="4 6" id="KW-0833">Ubl conjugation pathway</keyword>
<reference evidence="9 10" key="2">
    <citation type="submission" date="2017-04" db="EMBL/GenBank/DDBJ databases">
        <title>CpG methylation of centromeres and impact of large insertions on vertebrate speciation.</title>
        <authorList>
            <person name="Ichikawa K."/>
            <person name="Yoshimura J."/>
            <person name="Morishita S."/>
        </authorList>
    </citation>
    <scope>NUCLEOTIDE SEQUENCE</scope>
    <source>
        <strain evidence="9 10">HSOK</strain>
    </source>
</reference>
<reference evidence="9" key="3">
    <citation type="submission" date="2025-08" db="UniProtKB">
        <authorList>
            <consortium name="Ensembl"/>
        </authorList>
    </citation>
    <scope>IDENTIFICATION</scope>
    <source>
        <strain evidence="9">HSOK</strain>
    </source>
</reference>
<evidence type="ECO:0000256" key="6">
    <source>
        <dbReference type="RuleBase" id="RU369085"/>
    </source>
</evidence>
<protein>
    <recommendedName>
        <fullName evidence="6">F-box only protein</fullName>
    </recommendedName>
</protein>
<evidence type="ECO:0000313" key="10">
    <source>
        <dbReference type="Proteomes" id="UP000265200"/>
    </source>
</evidence>
<organism evidence="9 10">
    <name type="scientific">Oryzias latipes</name>
    <name type="common">Japanese rice fish</name>
    <name type="synonym">Japanese killifish</name>
    <dbReference type="NCBI Taxonomy" id="8090"/>
    <lineage>
        <taxon>Eukaryota</taxon>
        <taxon>Metazoa</taxon>
        <taxon>Chordata</taxon>
        <taxon>Craniata</taxon>
        <taxon>Vertebrata</taxon>
        <taxon>Euteleostomi</taxon>
        <taxon>Actinopterygii</taxon>
        <taxon>Neopterygii</taxon>
        <taxon>Teleostei</taxon>
        <taxon>Neoteleostei</taxon>
        <taxon>Acanthomorphata</taxon>
        <taxon>Ovalentaria</taxon>
        <taxon>Atherinomorphae</taxon>
        <taxon>Beloniformes</taxon>
        <taxon>Adrianichthyidae</taxon>
        <taxon>Oryziinae</taxon>
        <taxon>Oryzias</taxon>
    </lineage>
</organism>
<dbReference type="Ensembl" id="ENSORLT00015008453.1">
    <property type="protein sequence ID" value="ENSORLP00015024242.1"/>
    <property type="gene ID" value="ENSORLG00015004691.1"/>
</dbReference>
<dbReference type="GO" id="GO:0019005">
    <property type="term" value="C:SCF ubiquitin ligase complex"/>
    <property type="evidence" value="ECO:0007669"/>
    <property type="project" value="UniProtKB-UniRule"/>
</dbReference>
<reference evidence="9" key="4">
    <citation type="submission" date="2025-09" db="UniProtKB">
        <authorList>
            <consortium name="Ensembl"/>
        </authorList>
    </citation>
    <scope>IDENTIFICATION</scope>
    <source>
        <strain evidence="9">HSOK</strain>
    </source>
</reference>
<dbReference type="PANTHER" id="PTHR12874">
    <property type="entry name" value="F-BOX ONLY PROTEIN 48-RELATED"/>
    <property type="match status" value="1"/>
</dbReference>
<dbReference type="InterPro" id="IPR001810">
    <property type="entry name" value="F-box_dom"/>
</dbReference>
<comment type="pathway">
    <text evidence="2 6">Protein modification; protein ubiquitination.</text>
</comment>
<dbReference type="SUPFAM" id="SSF81383">
    <property type="entry name" value="F-box domain"/>
    <property type="match status" value="1"/>
</dbReference>
<dbReference type="GO" id="GO:0005737">
    <property type="term" value="C:cytoplasm"/>
    <property type="evidence" value="ECO:0007669"/>
    <property type="project" value="UniProtKB-SubCell"/>
</dbReference>
<dbReference type="InterPro" id="IPR045464">
    <property type="entry name" value="Hrt3/FBXO9_C"/>
</dbReference>
<dbReference type="CDD" id="cd22089">
    <property type="entry name" value="F-box_FBXO9"/>
    <property type="match status" value="1"/>
</dbReference>
<keyword evidence="5" id="KW-0802">TPR repeat</keyword>
<comment type="subcellular location">
    <subcellularLocation>
        <location evidence="1 6">Cytoplasm</location>
    </subcellularLocation>
</comment>
<dbReference type="FunFam" id="1.20.1280.50:FF:000012">
    <property type="entry name" value="F-box only protein 9"/>
    <property type="match status" value="1"/>
</dbReference>
<reference key="1">
    <citation type="journal article" date="2007" name="Nature">
        <title>The medaka draft genome and insights into vertebrate genome evolution.</title>
        <authorList>
            <person name="Kasahara M."/>
            <person name="Naruse K."/>
            <person name="Sasaki S."/>
            <person name="Nakatani Y."/>
            <person name="Qu W."/>
            <person name="Ahsan B."/>
            <person name="Yamada T."/>
            <person name="Nagayasu Y."/>
            <person name="Doi K."/>
            <person name="Kasai Y."/>
            <person name="Jindo T."/>
            <person name="Kobayashi D."/>
            <person name="Shimada A."/>
            <person name="Toyoda A."/>
            <person name="Kuroki Y."/>
            <person name="Fujiyama A."/>
            <person name="Sasaki T."/>
            <person name="Shimizu A."/>
            <person name="Asakawa S."/>
            <person name="Shimizu N."/>
            <person name="Hashimoto S."/>
            <person name="Yang J."/>
            <person name="Lee Y."/>
            <person name="Matsushima K."/>
            <person name="Sugano S."/>
            <person name="Sakaizumi M."/>
            <person name="Narita T."/>
            <person name="Ohishi K."/>
            <person name="Haga S."/>
            <person name="Ohta F."/>
            <person name="Nomoto H."/>
            <person name="Nogata K."/>
            <person name="Morishita T."/>
            <person name="Endo T."/>
            <person name="Shin-I T."/>
            <person name="Takeda H."/>
            <person name="Morishita S."/>
            <person name="Kohara Y."/>
        </authorList>
    </citation>
    <scope>NUCLEOTIDE SEQUENCE [LARGE SCALE GENOMIC DNA]</scope>
    <source>
        <strain>Hd-rR</strain>
    </source>
</reference>